<accession>A0A8S1QE07</accession>
<gene>
    <name evidence="3" type="ORF">PPRIM_AZ9-3.1.T1570103</name>
</gene>
<dbReference type="EMBL" id="CAJJDM010000162">
    <property type="protein sequence ID" value="CAD8114012.1"/>
    <property type="molecule type" value="Genomic_DNA"/>
</dbReference>
<sequence length="700" mass="83184">MKKVTQSTASTFKPKQSLAKPKSQNQFEETDPAQRDRKIIRMRNVVDLGDAQEDNKKNSKKNENQNDPLLEQLDQWHENIMSKKKTYAFEQVKQNDNNNNKVIENEFNLDHGPQINSNIINQIMKPIELPNFKTEDNNDDVQVQFQMLRPNKESGNVLKTLDQVRIEMNKQILNSLLLQKVTKKLDEMNINRKHKTNWNIQRMDEEITQVFRDQSHALKQRTLNNFKGLTEYFSNPAQYIDYEVVLSKAKYHSNRPPTSFPTTQIPQQQQNSTSAKSLMESYHLFQTQIKEHKTILYQMRVENNNFVQELNRYEEEVQDIRRKFFVKEEKARQGWIPEQQNDGVPNKKRNLMDIIEKIRNQRDVEIRQRTKEIQSLRKQMQQNSEKQQQIQKELDEMRQKKRRCKMLLKDIFLKQFQDSNNSLVPEGLVSIIKNMKKINESAKPEYFPKFLDEISKNYLLLAAQLEIEIEETRVLSQKYNQQQLLQRTTSARQHISTQRQQMNVSEIKNQVKIMLKKSKVSIKKPVFVQGIDPINPSSFAHVIKWEHQDLENQLITEPIENNFKNQNISSERNNIIKDYNQKLVQLQQQLEQATNEECQRILKSYSNKKLLSDIQELKMVMYALFGQAFGDQQWIQFVVEWTEQKQLNPLYVLKQEEQSKQSDTRKDQHSIPEKMKKKVSQTLKKLTEVTNVDYNFELCF</sequence>
<name>A0A8S1QE07_PARPR</name>
<feature type="coiled-coil region" evidence="1">
    <location>
        <begin position="296"/>
        <end position="330"/>
    </location>
</feature>
<dbReference type="OMA" id="WIQFVVE"/>
<evidence type="ECO:0000256" key="2">
    <source>
        <dbReference type="SAM" id="MobiDB-lite"/>
    </source>
</evidence>
<dbReference type="Proteomes" id="UP000688137">
    <property type="component" value="Unassembled WGS sequence"/>
</dbReference>
<evidence type="ECO:0000313" key="4">
    <source>
        <dbReference type="Proteomes" id="UP000688137"/>
    </source>
</evidence>
<evidence type="ECO:0000256" key="1">
    <source>
        <dbReference type="SAM" id="Coils"/>
    </source>
</evidence>
<feature type="compositionally biased region" description="Polar residues" evidence="2">
    <location>
        <begin position="1"/>
        <end position="14"/>
    </location>
</feature>
<keyword evidence="1" id="KW-0175">Coiled coil</keyword>
<feature type="coiled-coil region" evidence="1">
    <location>
        <begin position="366"/>
        <end position="410"/>
    </location>
</feature>
<evidence type="ECO:0000313" key="3">
    <source>
        <dbReference type="EMBL" id="CAD8114012.1"/>
    </source>
</evidence>
<protein>
    <submittedName>
        <fullName evidence="3">Uncharacterized protein</fullName>
    </submittedName>
</protein>
<proteinExistence type="predicted"/>
<reference evidence="3" key="1">
    <citation type="submission" date="2021-01" db="EMBL/GenBank/DDBJ databases">
        <authorList>
            <consortium name="Genoscope - CEA"/>
            <person name="William W."/>
        </authorList>
    </citation>
    <scope>NUCLEOTIDE SEQUENCE</scope>
</reference>
<feature type="compositionally biased region" description="Basic and acidic residues" evidence="2">
    <location>
        <begin position="53"/>
        <end position="64"/>
    </location>
</feature>
<dbReference type="AlphaFoldDB" id="A0A8S1QE07"/>
<comment type="caution">
    <text evidence="3">The sequence shown here is derived from an EMBL/GenBank/DDBJ whole genome shotgun (WGS) entry which is preliminary data.</text>
</comment>
<keyword evidence="4" id="KW-1185">Reference proteome</keyword>
<organism evidence="3 4">
    <name type="scientific">Paramecium primaurelia</name>
    <dbReference type="NCBI Taxonomy" id="5886"/>
    <lineage>
        <taxon>Eukaryota</taxon>
        <taxon>Sar</taxon>
        <taxon>Alveolata</taxon>
        <taxon>Ciliophora</taxon>
        <taxon>Intramacronucleata</taxon>
        <taxon>Oligohymenophorea</taxon>
        <taxon>Peniculida</taxon>
        <taxon>Parameciidae</taxon>
        <taxon>Paramecium</taxon>
    </lineage>
</organism>
<feature type="region of interest" description="Disordered" evidence="2">
    <location>
        <begin position="1"/>
        <end position="68"/>
    </location>
</feature>